<name>L7U6R2_MYXSD</name>
<accession>L7U6R2</accession>
<proteinExistence type="predicted"/>
<evidence type="ECO:0000313" key="2">
    <source>
        <dbReference type="Proteomes" id="UP000011131"/>
    </source>
</evidence>
<keyword evidence="2" id="KW-1185">Reference proteome</keyword>
<evidence type="ECO:0000313" key="1">
    <source>
        <dbReference type="EMBL" id="AGC43520.1"/>
    </source>
</evidence>
<dbReference type="KEGG" id="msd:MYSTI_02193"/>
<organism evidence="1 2">
    <name type="scientific">Myxococcus stipitatus (strain DSM 14675 / JCM 12634 / Mx s8)</name>
    <dbReference type="NCBI Taxonomy" id="1278073"/>
    <lineage>
        <taxon>Bacteria</taxon>
        <taxon>Pseudomonadati</taxon>
        <taxon>Myxococcota</taxon>
        <taxon>Myxococcia</taxon>
        <taxon>Myxococcales</taxon>
        <taxon>Cystobacterineae</taxon>
        <taxon>Myxococcaceae</taxon>
        <taxon>Myxococcus</taxon>
    </lineage>
</organism>
<protein>
    <submittedName>
        <fullName evidence="1">Uncharacterized protein</fullName>
    </submittedName>
</protein>
<dbReference type="EMBL" id="CP004025">
    <property type="protein sequence ID" value="AGC43520.1"/>
    <property type="molecule type" value="Genomic_DNA"/>
</dbReference>
<gene>
    <name evidence="1" type="ordered locus">MYSTI_02193</name>
</gene>
<reference evidence="1 2" key="1">
    <citation type="journal article" date="2013" name="Genome Announc.">
        <title>Complete genome sequence of Myxococcus stipitatus strain DSM 14675, a fruiting myxobacterium.</title>
        <authorList>
            <person name="Huntley S."/>
            <person name="Kneip S."/>
            <person name="Treuner-Lange A."/>
            <person name="Sogaard-Andersen L."/>
        </authorList>
    </citation>
    <scope>NUCLEOTIDE SEQUENCE [LARGE SCALE GENOMIC DNA]</scope>
    <source>
        <strain evidence="2">DSM 14675 / JCM 12634 / Mx s8</strain>
    </source>
</reference>
<dbReference type="OrthoDB" id="9928827at2"/>
<dbReference type="RefSeq" id="WP_015347782.1">
    <property type="nucleotide sequence ID" value="NC_020126.1"/>
</dbReference>
<dbReference type="PATRIC" id="fig|1278073.3.peg.2235"/>
<dbReference type="STRING" id="1278073.MYSTI_02193"/>
<dbReference type="HOGENOM" id="CLU_1893954_0_0_7"/>
<dbReference type="AlphaFoldDB" id="L7U6R2"/>
<sequence length="134" mass="14639">MSRTASDAPQQALEELGRRLEARGFVFAPRAFFASNGIIVSRPLAPRRGGDSGARESVSGALPLEYTPADIKVVLPWVALYFVAAGWEARVTAHGGPHWIRRAERLDALEGFVEEALRVPEGTCPGEHWCVVEE</sequence>
<dbReference type="Proteomes" id="UP000011131">
    <property type="component" value="Chromosome"/>
</dbReference>